<evidence type="ECO:0000259" key="3">
    <source>
        <dbReference type="Pfam" id="PF16010"/>
    </source>
</evidence>
<keyword evidence="1" id="KW-0812">Transmembrane</keyword>
<evidence type="ECO:0000256" key="2">
    <source>
        <dbReference type="SAM" id="SignalP"/>
    </source>
</evidence>
<keyword evidence="5" id="KW-1185">Reference proteome</keyword>
<dbReference type="InterPro" id="IPR015920">
    <property type="entry name" value="Cellobiose_DH-like_cyt"/>
</dbReference>
<feature type="transmembrane region" description="Helical" evidence="1">
    <location>
        <begin position="386"/>
        <end position="408"/>
    </location>
</feature>
<dbReference type="SUPFAM" id="SSF49344">
    <property type="entry name" value="CBD9-like"/>
    <property type="match status" value="1"/>
</dbReference>
<reference evidence="4 5" key="1">
    <citation type="submission" date="2020-03" db="EMBL/GenBank/DDBJ databases">
        <title>Draft Genome Sequence of Cudoniella acicularis.</title>
        <authorList>
            <person name="Buettner E."/>
            <person name="Kellner H."/>
        </authorList>
    </citation>
    <scope>NUCLEOTIDE SEQUENCE [LARGE SCALE GENOMIC DNA]</scope>
    <source>
        <strain evidence="4 5">DSM 108380</strain>
    </source>
</reference>
<dbReference type="Proteomes" id="UP000566819">
    <property type="component" value="Unassembled WGS sequence"/>
</dbReference>
<feature type="domain" description="Cellobiose dehydrogenase-like cytochrome" evidence="3">
    <location>
        <begin position="52"/>
        <end position="207"/>
    </location>
</feature>
<feature type="chain" id="PRO_5034781236" description="Cellobiose dehydrogenase-like cytochrome domain-containing protein" evidence="2">
    <location>
        <begin position="23"/>
        <end position="446"/>
    </location>
</feature>
<evidence type="ECO:0000313" key="5">
    <source>
        <dbReference type="Proteomes" id="UP000566819"/>
    </source>
</evidence>
<feature type="transmembrane region" description="Helical" evidence="1">
    <location>
        <begin position="319"/>
        <end position="342"/>
    </location>
</feature>
<organism evidence="4 5">
    <name type="scientific">Cudoniella acicularis</name>
    <dbReference type="NCBI Taxonomy" id="354080"/>
    <lineage>
        <taxon>Eukaryota</taxon>
        <taxon>Fungi</taxon>
        <taxon>Dikarya</taxon>
        <taxon>Ascomycota</taxon>
        <taxon>Pezizomycotina</taxon>
        <taxon>Leotiomycetes</taxon>
        <taxon>Helotiales</taxon>
        <taxon>Tricladiaceae</taxon>
        <taxon>Cudoniella</taxon>
    </lineage>
</organism>
<dbReference type="PANTHER" id="PTHR47797">
    <property type="entry name" value="DEHYDROGENASE, PUTATIVE (AFU_ORTHOLOGUE AFUA_8G05805)-RELATED"/>
    <property type="match status" value="1"/>
</dbReference>
<evidence type="ECO:0000313" key="4">
    <source>
        <dbReference type="EMBL" id="KAF4622660.1"/>
    </source>
</evidence>
<dbReference type="PANTHER" id="PTHR47797:SF3">
    <property type="entry name" value="CYTOCHROME B561 DOMAIN-CONTAINING PROTEIN"/>
    <property type="match status" value="1"/>
</dbReference>
<feature type="transmembrane region" description="Helical" evidence="1">
    <location>
        <begin position="354"/>
        <end position="374"/>
    </location>
</feature>
<keyword evidence="1" id="KW-1133">Transmembrane helix</keyword>
<feature type="signal peptide" evidence="2">
    <location>
        <begin position="1"/>
        <end position="22"/>
    </location>
</feature>
<dbReference type="CDD" id="cd09630">
    <property type="entry name" value="CDH_like_cytochrome"/>
    <property type="match status" value="1"/>
</dbReference>
<dbReference type="EMBL" id="JAAMPI010001876">
    <property type="protein sequence ID" value="KAF4622660.1"/>
    <property type="molecule type" value="Genomic_DNA"/>
</dbReference>
<dbReference type="AlphaFoldDB" id="A0A8H4R5R3"/>
<comment type="caution">
    <text evidence="4">The sequence shown here is derived from an EMBL/GenBank/DDBJ whole genome shotgun (WGS) entry which is preliminary data.</text>
</comment>
<dbReference type="Gene3D" id="1.20.120.1770">
    <property type="match status" value="1"/>
</dbReference>
<protein>
    <recommendedName>
        <fullName evidence="3">Cellobiose dehydrogenase-like cytochrome domain-containing protein</fullName>
    </recommendedName>
</protein>
<evidence type="ECO:0000256" key="1">
    <source>
        <dbReference type="SAM" id="Phobius"/>
    </source>
</evidence>
<dbReference type="Gene3D" id="2.60.40.1210">
    <property type="entry name" value="Cellobiose dehydrogenase, cytochrome domain"/>
    <property type="match status" value="1"/>
</dbReference>
<keyword evidence="2" id="KW-0732">Signal</keyword>
<gene>
    <name evidence="4" type="ORF">G7Y89_g14367</name>
</gene>
<feature type="transmembrane region" description="Helical" evidence="1">
    <location>
        <begin position="236"/>
        <end position="258"/>
    </location>
</feature>
<proteinExistence type="predicted"/>
<dbReference type="CDD" id="cd08760">
    <property type="entry name" value="Cyt_b561_FRRS1_like"/>
    <property type="match status" value="1"/>
</dbReference>
<dbReference type="Pfam" id="PF16010">
    <property type="entry name" value="CDH-cyt"/>
    <property type="match status" value="1"/>
</dbReference>
<keyword evidence="1" id="KW-0472">Membrane</keyword>
<dbReference type="OrthoDB" id="19261at2759"/>
<name>A0A8H4R5R3_9HELO</name>
<feature type="transmembrane region" description="Helical" evidence="1">
    <location>
        <begin position="270"/>
        <end position="299"/>
    </location>
</feature>
<sequence length="446" mass="48692">MYTHLISLVLFAIHFIPSYAHSEHEKGVSQVQFCPPSNEGDICLALTSNLNTTTQVKDLYLHISVRLPEKGTGWGAFGIGDVMSEALMFVIYPGEKDDGVQRKSPCLGEWEVVANEVSGHAPPHVTQTTPEFKILKTWTGDENTQNARVVCYGCETWGGKKLNITSVDQAWIWSVNPLQATASSDLQLPLKMHTDYGVEKLNMAAAFSVDGDTVVPHVSESRISSSPHRSGGGVDLVVVHGIALGSSFFVLTIGTFAIRSGLAGAFSLHWMIQLVAGAVAIIGCLIGINISFAVGFVLLKWLGIPADHGTQHGTFATPHQFLGILVLLGITVEFTSGYLDHVSINKFRSRSKQSYYHVWCGRFILLAGNINVGLGLKLADASSKSFFVWVVGLVMQLLILVPMWYFSYHRKDIIRPKSRSGVVEGEAFIVSDEIDGDSEEEEGGRR</sequence>
<accession>A0A8H4R5R3</accession>